<sequence length="339" mass="36369">RVIEPMSVLCCVWFLLALLLAVALLPATRCFRSFGVSAVPSQLLVHRALGAARAAGAGEEGDALWKEAVAAERGRSQVILSQLEGLESELPDAQLEEEARTTRRLYEECEVSWGPESFEQLRVCNDRLQASIESLQQTARRESSTKSKAESDLQPGSARFFAKESRRLAGLDVTVEALPPVQESEGSALVAGAAHVRVSLPLDMNGGFMWGCDVTPLFGGGERLMAFTAFLPLGLQLAAAPRPRDAPAAEGEVLVVEDVARGSEAELVGILPGDVLRALSYMGQGPEPSWLDKALGAQAMPMKTVMKCDGRAVDEVTTALLSNRDSPDGMITLMLERPP</sequence>
<feature type="non-terminal residue" evidence="3">
    <location>
        <position position="1"/>
    </location>
</feature>
<comment type="caution">
    <text evidence="3">The sequence shown here is derived from an EMBL/GenBank/DDBJ whole genome shotgun (WGS) entry which is preliminary data.</text>
</comment>
<organism evidence="3 4">
    <name type="scientific">Polarella glacialis</name>
    <name type="common">Dinoflagellate</name>
    <dbReference type="NCBI Taxonomy" id="89957"/>
    <lineage>
        <taxon>Eukaryota</taxon>
        <taxon>Sar</taxon>
        <taxon>Alveolata</taxon>
        <taxon>Dinophyceae</taxon>
        <taxon>Suessiales</taxon>
        <taxon>Suessiaceae</taxon>
        <taxon>Polarella</taxon>
    </lineage>
</organism>
<accession>A0A813EMS9</accession>
<evidence type="ECO:0000313" key="4">
    <source>
        <dbReference type="Proteomes" id="UP000654075"/>
    </source>
</evidence>
<feature type="region of interest" description="Disordered" evidence="1">
    <location>
        <begin position="135"/>
        <end position="156"/>
    </location>
</feature>
<evidence type="ECO:0000256" key="2">
    <source>
        <dbReference type="SAM" id="SignalP"/>
    </source>
</evidence>
<dbReference type="Proteomes" id="UP000654075">
    <property type="component" value="Unassembled WGS sequence"/>
</dbReference>
<feature type="compositionally biased region" description="Basic and acidic residues" evidence="1">
    <location>
        <begin position="139"/>
        <end position="151"/>
    </location>
</feature>
<dbReference type="AlphaFoldDB" id="A0A813EMS9"/>
<protein>
    <recommendedName>
        <fullName evidence="5">PDZ domain-containing protein</fullName>
    </recommendedName>
</protein>
<keyword evidence="2" id="KW-0732">Signal</keyword>
<evidence type="ECO:0000313" key="3">
    <source>
        <dbReference type="EMBL" id="CAE8603356.1"/>
    </source>
</evidence>
<gene>
    <name evidence="3" type="ORF">PGLA1383_LOCUS21567</name>
</gene>
<dbReference type="EMBL" id="CAJNNV010015329">
    <property type="protein sequence ID" value="CAE8603356.1"/>
    <property type="molecule type" value="Genomic_DNA"/>
</dbReference>
<proteinExistence type="predicted"/>
<evidence type="ECO:0000256" key="1">
    <source>
        <dbReference type="SAM" id="MobiDB-lite"/>
    </source>
</evidence>
<dbReference type="OMA" id="VMKCDGR"/>
<evidence type="ECO:0008006" key="5">
    <source>
        <dbReference type="Google" id="ProtNLM"/>
    </source>
</evidence>
<feature type="chain" id="PRO_5032568880" description="PDZ domain-containing protein" evidence="2">
    <location>
        <begin position="31"/>
        <end position="339"/>
    </location>
</feature>
<dbReference type="OrthoDB" id="409850at2759"/>
<name>A0A813EMS9_POLGL</name>
<reference evidence="3" key="1">
    <citation type="submission" date="2021-02" db="EMBL/GenBank/DDBJ databases">
        <authorList>
            <person name="Dougan E. K."/>
            <person name="Rhodes N."/>
            <person name="Thang M."/>
            <person name="Chan C."/>
        </authorList>
    </citation>
    <scope>NUCLEOTIDE SEQUENCE</scope>
</reference>
<feature type="signal peptide" evidence="2">
    <location>
        <begin position="1"/>
        <end position="30"/>
    </location>
</feature>
<keyword evidence="4" id="KW-1185">Reference proteome</keyword>